<name>A0A8R7R7Z9_TRIUA</name>
<dbReference type="EnsemblPlants" id="TuG1812S0000827500.01.T01">
    <property type="protein sequence ID" value="TuG1812S0000827500.01.T01"/>
    <property type="gene ID" value="TuG1812S0000827500.01"/>
</dbReference>
<evidence type="ECO:0000313" key="1">
    <source>
        <dbReference type="EnsemblPlants" id="TuG1812S0000827500.01.T01"/>
    </source>
</evidence>
<dbReference type="AlphaFoldDB" id="A0A8R7R7Z9"/>
<evidence type="ECO:0000313" key="2">
    <source>
        <dbReference type="Proteomes" id="UP000015106"/>
    </source>
</evidence>
<protein>
    <submittedName>
        <fullName evidence="1">Uncharacterized protein</fullName>
    </submittedName>
</protein>
<dbReference type="Gramene" id="TuG1812S0000827500.01.T01">
    <property type="protein sequence ID" value="TuG1812S0000827500.01.T01"/>
    <property type="gene ID" value="TuG1812S0000827500.01"/>
</dbReference>
<proteinExistence type="predicted"/>
<accession>A0A8R7R7Z9</accession>
<reference evidence="2" key="1">
    <citation type="journal article" date="2013" name="Nature">
        <title>Draft genome of the wheat A-genome progenitor Triticum urartu.</title>
        <authorList>
            <person name="Ling H.Q."/>
            <person name="Zhao S."/>
            <person name="Liu D."/>
            <person name="Wang J."/>
            <person name="Sun H."/>
            <person name="Zhang C."/>
            <person name="Fan H."/>
            <person name="Li D."/>
            <person name="Dong L."/>
            <person name="Tao Y."/>
            <person name="Gao C."/>
            <person name="Wu H."/>
            <person name="Li Y."/>
            <person name="Cui Y."/>
            <person name="Guo X."/>
            <person name="Zheng S."/>
            <person name="Wang B."/>
            <person name="Yu K."/>
            <person name="Liang Q."/>
            <person name="Yang W."/>
            <person name="Lou X."/>
            <person name="Chen J."/>
            <person name="Feng M."/>
            <person name="Jian J."/>
            <person name="Zhang X."/>
            <person name="Luo G."/>
            <person name="Jiang Y."/>
            <person name="Liu J."/>
            <person name="Wang Z."/>
            <person name="Sha Y."/>
            <person name="Zhang B."/>
            <person name="Wu H."/>
            <person name="Tang D."/>
            <person name="Shen Q."/>
            <person name="Xue P."/>
            <person name="Zou S."/>
            <person name="Wang X."/>
            <person name="Liu X."/>
            <person name="Wang F."/>
            <person name="Yang Y."/>
            <person name="An X."/>
            <person name="Dong Z."/>
            <person name="Zhang K."/>
            <person name="Zhang X."/>
            <person name="Luo M.C."/>
            <person name="Dvorak J."/>
            <person name="Tong Y."/>
            <person name="Wang J."/>
            <person name="Yang H."/>
            <person name="Li Z."/>
            <person name="Wang D."/>
            <person name="Zhang A."/>
            <person name="Wang J."/>
        </authorList>
    </citation>
    <scope>NUCLEOTIDE SEQUENCE</scope>
    <source>
        <strain evidence="2">cv. G1812</strain>
    </source>
</reference>
<reference evidence="1" key="2">
    <citation type="submission" date="2022-06" db="UniProtKB">
        <authorList>
            <consortium name="EnsemblPlants"/>
        </authorList>
    </citation>
    <scope>IDENTIFICATION</scope>
</reference>
<sequence length="126" mass="14655">MCRADFQCNFSPRLADRSWLCSDLCSHTYQPQSSDLSSRIMALHPHLRPAIRLQWFTRTGAYALLPVYIQTAFYVLDTKTNFPRVQVVELIVLLERLKASSNCWINNICSFDQHRHEPKPRGQTLC</sequence>
<organism evidence="1 2">
    <name type="scientific">Triticum urartu</name>
    <name type="common">Red wild einkorn</name>
    <name type="synonym">Crithodium urartu</name>
    <dbReference type="NCBI Taxonomy" id="4572"/>
    <lineage>
        <taxon>Eukaryota</taxon>
        <taxon>Viridiplantae</taxon>
        <taxon>Streptophyta</taxon>
        <taxon>Embryophyta</taxon>
        <taxon>Tracheophyta</taxon>
        <taxon>Spermatophyta</taxon>
        <taxon>Magnoliopsida</taxon>
        <taxon>Liliopsida</taxon>
        <taxon>Poales</taxon>
        <taxon>Poaceae</taxon>
        <taxon>BOP clade</taxon>
        <taxon>Pooideae</taxon>
        <taxon>Triticodae</taxon>
        <taxon>Triticeae</taxon>
        <taxon>Triticinae</taxon>
        <taxon>Triticum</taxon>
    </lineage>
</organism>
<dbReference type="Proteomes" id="UP000015106">
    <property type="component" value="Unassembled WGS sequence"/>
</dbReference>
<keyword evidence="2" id="KW-1185">Reference proteome</keyword>